<evidence type="ECO:0000313" key="2">
    <source>
        <dbReference type="EMBL" id="MBS3650978.1"/>
    </source>
</evidence>
<feature type="region of interest" description="Disordered" evidence="1">
    <location>
        <begin position="1"/>
        <end position="22"/>
    </location>
</feature>
<proteinExistence type="predicted"/>
<evidence type="ECO:0000256" key="1">
    <source>
        <dbReference type="SAM" id="MobiDB-lite"/>
    </source>
</evidence>
<organism evidence="2 3">
    <name type="scientific">Pseudaminobacter soli</name>
    <name type="common">ex Zhang et al. 2022</name>
    <dbReference type="NCBI Taxonomy" id="2831468"/>
    <lineage>
        <taxon>Bacteria</taxon>
        <taxon>Pseudomonadati</taxon>
        <taxon>Pseudomonadota</taxon>
        <taxon>Alphaproteobacteria</taxon>
        <taxon>Hyphomicrobiales</taxon>
        <taxon>Phyllobacteriaceae</taxon>
        <taxon>Pseudaminobacter</taxon>
    </lineage>
</organism>
<name>A0A942E4F5_9HYPH</name>
<comment type="caution">
    <text evidence="2">The sequence shown here is derived from an EMBL/GenBank/DDBJ whole genome shotgun (WGS) entry which is preliminary data.</text>
</comment>
<protein>
    <submittedName>
        <fullName evidence="2">Uncharacterized protein</fullName>
    </submittedName>
</protein>
<reference evidence="2" key="1">
    <citation type="submission" date="2021-04" db="EMBL/GenBank/DDBJ databases">
        <title>Pseudaminobacter soli sp. nov., isolated from paddy soil contaminated by heavy metals.</title>
        <authorList>
            <person name="Zhang K."/>
        </authorList>
    </citation>
    <scope>NUCLEOTIDE SEQUENCE</scope>
    <source>
        <strain evidence="2">19-2017</strain>
    </source>
</reference>
<dbReference type="Proteomes" id="UP000680348">
    <property type="component" value="Unassembled WGS sequence"/>
</dbReference>
<gene>
    <name evidence="2" type="ORF">KEU06_20400</name>
</gene>
<accession>A0A942E4F5</accession>
<dbReference type="EMBL" id="JAGWCR010000011">
    <property type="protein sequence ID" value="MBS3650978.1"/>
    <property type="molecule type" value="Genomic_DNA"/>
</dbReference>
<dbReference type="AlphaFoldDB" id="A0A942E4F5"/>
<keyword evidence="3" id="KW-1185">Reference proteome</keyword>
<sequence length="69" mass="7325">MPAGVYAPRPSRQESKADSTTNVARSIIEAEAKARDAKTAKLRALRLAQEAVSEPVAPAKRPARKAAAK</sequence>
<evidence type="ECO:0000313" key="3">
    <source>
        <dbReference type="Proteomes" id="UP000680348"/>
    </source>
</evidence>